<dbReference type="EMBL" id="PTJD01000010">
    <property type="protein sequence ID" value="PPK93379.1"/>
    <property type="molecule type" value="Genomic_DNA"/>
</dbReference>
<feature type="domain" description="Carbohydrate-binding module family 96" evidence="6">
    <location>
        <begin position="526"/>
        <end position="676"/>
    </location>
</feature>
<dbReference type="Pfam" id="PF24517">
    <property type="entry name" value="CBM96"/>
    <property type="match status" value="3"/>
</dbReference>
<gene>
    <name evidence="7" type="ORF">CLV92_1107</name>
</gene>
<keyword evidence="8" id="KW-1185">Reference proteome</keyword>
<dbReference type="PANTHER" id="PTHR22953:SF153">
    <property type="entry name" value="PURPLE ACID PHOSPHATASE"/>
    <property type="match status" value="1"/>
</dbReference>
<reference evidence="7 8" key="1">
    <citation type="submission" date="2018-02" db="EMBL/GenBank/DDBJ databases">
        <title>Genomic Encyclopedia of Archaeal and Bacterial Type Strains, Phase II (KMG-II): from individual species to whole genera.</title>
        <authorList>
            <person name="Goeker M."/>
        </authorList>
    </citation>
    <scope>NUCLEOTIDE SEQUENCE [LARGE SCALE GENOMIC DNA]</scope>
    <source>
        <strain evidence="7 8">DSM 22857</strain>
    </source>
</reference>
<dbReference type="InterPro" id="IPR004843">
    <property type="entry name" value="Calcineurin-like_PHP"/>
</dbReference>
<keyword evidence="2" id="KW-0964">Secreted</keyword>
<dbReference type="Gene3D" id="3.60.21.10">
    <property type="match status" value="1"/>
</dbReference>
<dbReference type="GO" id="GO:0005576">
    <property type="term" value="C:extracellular region"/>
    <property type="evidence" value="ECO:0007669"/>
    <property type="project" value="UniProtKB-SubCell"/>
</dbReference>
<dbReference type="Proteomes" id="UP000239485">
    <property type="component" value="Unassembled WGS sequence"/>
</dbReference>
<comment type="subcellular location">
    <subcellularLocation>
        <location evidence="1">Secreted</location>
    </subcellularLocation>
</comment>
<dbReference type="PANTHER" id="PTHR22953">
    <property type="entry name" value="ACID PHOSPHATASE RELATED"/>
    <property type="match status" value="1"/>
</dbReference>
<evidence type="ECO:0000256" key="1">
    <source>
        <dbReference type="ARBA" id="ARBA00004613"/>
    </source>
</evidence>
<protein>
    <submittedName>
        <fullName evidence="7">Calcineurin-like phosphoesterase family protein</fullName>
    </submittedName>
</protein>
<comment type="caution">
    <text evidence="7">The sequence shown here is derived from an EMBL/GenBank/DDBJ whole genome shotgun (WGS) entry which is preliminary data.</text>
</comment>
<feature type="domain" description="Calcineurin-like phosphoesterase" evidence="5">
    <location>
        <begin position="48"/>
        <end position="239"/>
    </location>
</feature>
<dbReference type="SUPFAM" id="SSF56300">
    <property type="entry name" value="Metallo-dependent phosphatases"/>
    <property type="match status" value="1"/>
</dbReference>
<dbReference type="NCBIfam" id="NF033679">
    <property type="entry name" value="DNRLRE_dom"/>
    <property type="match status" value="3"/>
</dbReference>
<proteinExistence type="predicted"/>
<feature type="domain" description="Carbohydrate-binding module family 96" evidence="6">
    <location>
        <begin position="366"/>
        <end position="516"/>
    </location>
</feature>
<dbReference type="OrthoDB" id="9804511at2"/>
<dbReference type="Pfam" id="PF00149">
    <property type="entry name" value="Metallophos"/>
    <property type="match status" value="1"/>
</dbReference>
<dbReference type="InterPro" id="IPR029052">
    <property type="entry name" value="Metallo-depent_PP-like"/>
</dbReference>
<dbReference type="RefSeq" id="WP_104433595.1">
    <property type="nucleotide sequence ID" value="NZ_PTJD01000010.1"/>
</dbReference>
<evidence type="ECO:0000256" key="3">
    <source>
        <dbReference type="ARBA" id="ARBA00022729"/>
    </source>
</evidence>
<feature type="domain" description="Carbohydrate-binding module family 96" evidence="6">
    <location>
        <begin position="694"/>
        <end position="845"/>
    </location>
</feature>
<evidence type="ECO:0000313" key="8">
    <source>
        <dbReference type="Proteomes" id="UP000239485"/>
    </source>
</evidence>
<dbReference type="InterPro" id="IPR039331">
    <property type="entry name" value="PAPs-like"/>
</dbReference>
<evidence type="ECO:0000259" key="6">
    <source>
        <dbReference type="Pfam" id="PF24517"/>
    </source>
</evidence>
<dbReference type="GO" id="GO:0003993">
    <property type="term" value="F:acid phosphatase activity"/>
    <property type="evidence" value="ECO:0007669"/>
    <property type="project" value="InterPro"/>
</dbReference>
<organism evidence="7 8">
    <name type="scientific">Kineococcus xinjiangensis</name>
    <dbReference type="NCBI Taxonomy" id="512762"/>
    <lineage>
        <taxon>Bacteria</taxon>
        <taxon>Bacillati</taxon>
        <taxon>Actinomycetota</taxon>
        <taxon>Actinomycetes</taxon>
        <taxon>Kineosporiales</taxon>
        <taxon>Kineosporiaceae</taxon>
        <taxon>Kineococcus</taxon>
    </lineage>
</organism>
<dbReference type="InterPro" id="IPR055372">
    <property type="entry name" value="CBM96"/>
</dbReference>
<accession>A0A2S6IGP1</accession>
<feature type="signal peptide" evidence="4">
    <location>
        <begin position="1"/>
        <end position="32"/>
    </location>
</feature>
<evidence type="ECO:0000259" key="5">
    <source>
        <dbReference type="Pfam" id="PF00149"/>
    </source>
</evidence>
<evidence type="ECO:0000256" key="4">
    <source>
        <dbReference type="SAM" id="SignalP"/>
    </source>
</evidence>
<evidence type="ECO:0000256" key="2">
    <source>
        <dbReference type="ARBA" id="ARBA00022525"/>
    </source>
</evidence>
<evidence type="ECO:0000313" key="7">
    <source>
        <dbReference type="EMBL" id="PPK93379.1"/>
    </source>
</evidence>
<sequence length="845" mass="88219">MGTGRQRNRWAGLAAAALMVAGTLAGSGAASASTSTTGSFTFATAGDHGSASPAATLMQRVGAENPSFFLSLGDLSYDTIAPASWCTFVKDNINRGAGKPAGDQFGETFRFPLVQGNHETHNFDEYLPCLPDRMGSTVMPGSTHGRDYYFDHPATAPLARFIVMSPGLEYTFASGSPEHTWLSNSIDQARAAGIKWVIVANHMNYITTGSKVDQIGSAFFNTVVSKKVDLLLQGHEHDYQRSHQLAHGSGCTRVPTNTVNSSCIAASGNAGGYEAGKGTVLVISGLGGRPPRTVNPSDTEAGYFAVTEGNADLPTYGYNRIEVTADALTSTFVNTGTTAFADRFTIGRSATSPALPPVLESPTTTTKTFTAVADATVRQATPTTNDGATTSIEVDASPVEEALLKFSVTGTEGYTVRSARIQMQVTNPSTSGGRLHRTAATGWDERTVTWSTAPAADATALSTLGAVTTGTWVEHDATSAITGDGTYSFRTASSSTDGAGYGSRESTTGKPRLVLTLEPKTTTPTTKTFTAVADATVRQATPTTNDGATTSIEVDASPVEEALLKFSVTGTEGYTVRSARIQMQVTNPSTSGGRLHRTAATGWDERTVTWSTAPAADATALSTLGAVTTGTWVEHDATSAITGDGTYSFRTASSSTDGAGYGSRESTTGKPRLVLTLEPKTTTPTTTEPAPTQTTTLLPADDATVESGAPATNYGTQTTFGTDGEPLKHALVKFNVTGLGGAPVKSAKLRLHVANGSDKGGHVHPVADTLWSERTVTWQTAPAAGATKLAELGPVTTGQWQEIDLSSHITAEGVYSFRITDASTDGAYYTSKEATGNRSHLVLTY</sequence>
<dbReference type="AlphaFoldDB" id="A0A2S6IGP1"/>
<feature type="chain" id="PRO_5018324081" evidence="4">
    <location>
        <begin position="33"/>
        <end position="845"/>
    </location>
</feature>
<keyword evidence="3 4" id="KW-0732">Signal</keyword>
<name>A0A2S6IGP1_9ACTN</name>